<sequence length="108" mass="11933">MKKSHGPAFRKELIPLAVCPSCKGKAVIKGLFHHLDCLDCNASGWVREDNGQPLELQDLVTQLSFNLIRAYEQFGNRCNCKAAEPKGLMAYYSENNRRGAGGTNFTGD</sequence>
<dbReference type="AlphaFoldDB" id="A0A1I0J1Q1"/>
<dbReference type="Proteomes" id="UP000182332">
    <property type="component" value="Unassembled WGS sequence"/>
</dbReference>
<proteinExistence type="predicted"/>
<dbReference type="EMBL" id="FOHW01000045">
    <property type="protein sequence ID" value="SEU02895.1"/>
    <property type="molecule type" value="Genomic_DNA"/>
</dbReference>
<accession>A0A1I0J1Q1</accession>
<organism evidence="1 2">
    <name type="scientific">Pseudomonas graminis</name>
    <dbReference type="NCBI Taxonomy" id="158627"/>
    <lineage>
        <taxon>Bacteria</taxon>
        <taxon>Pseudomonadati</taxon>
        <taxon>Pseudomonadota</taxon>
        <taxon>Gammaproteobacteria</taxon>
        <taxon>Pseudomonadales</taxon>
        <taxon>Pseudomonadaceae</taxon>
        <taxon>Pseudomonas</taxon>
    </lineage>
</organism>
<dbReference type="RefSeq" id="WP_074892738.1">
    <property type="nucleotide sequence ID" value="NZ_FOHW01000045.1"/>
</dbReference>
<dbReference type="OrthoDB" id="7031870at2"/>
<reference evidence="1 2" key="1">
    <citation type="submission" date="2016-10" db="EMBL/GenBank/DDBJ databases">
        <authorList>
            <person name="de Groot N.N."/>
        </authorList>
    </citation>
    <scope>NUCLEOTIDE SEQUENCE [LARGE SCALE GENOMIC DNA]</scope>
    <source>
        <strain evidence="1 2">DSM 11363</strain>
    </source>
</reference>
<name>A0A1I0J1Q1_9PSED</name>
<evidence type="ECO:0000313" key="1">
    <source>
        <dbReference type="EMBL" id="SEU02895.1"/>
    </source>
</evidence>
<gene>
    <name evidence="1" type="ORF">SAMN05216197_14511</name>
</gene>
<protein>
    <recommendedName>
        <fullName evidence="3">Prophage PssSM-03</fullName>
    </recommendedName>
</protein>
<evidence type="ECO:0000313" key="2">
    <source>
        <dbReference type="Proteomes" id="UP000182332"/>
    </source>
</evidence>
<evidence type="ECO:0008006" key="3">
    <source>
        <dbReference type="Google" id="ProtNLM"/>
    </source>
</evidence>